<dbReference type="GO" id="GO:0020037">
    <property type="term" value="F:heme binding"/>
    <property type="evidence" value="ECO:0007669"/>
    <property type="project" value="InterPro"/>
</dbReference>
<name>A0AAE4A0D8_9ACTN</name>
<dbReference type="Gene3D" id="1.10.630.10">
    <property type="entry name" value="Cytochrome P450"/>
    <property type="match status" value="1"/>
</dbReference>
<evidence type="ECO:0000256" key="3">
    <source>
        <dbReference type="ARBA" id="ARBA00022723"/>
    </source>
</evidence>
<comment type="similarity">
    <text evidence="1 7">Belongs to the cytochrome P450 family.</text>
</comment>
<dbReference type="InterPro" id="IPR036396">
    <property type="entry name" value="Cyt_P450_sf"/>
</dbReference>
<comment type="caution">
    <text evidence="9">The sequence shown here is derived from an EMBL/GenBank/DDBJ whole genome shotgun (WGS) entry which is preliminary data.</text>
</comment>
<feature type="region of interest" description="Disordered" evidence="8">
    <location>
        <begin position="1"/>
        <end position="21"/>
    </location>
</feature>
<dbReference type="PRINTS" id="PR00385">
    <property type="entry name" value="P450"/>
</dbReference>
<evidence type="ECO:0000256" key="5">
    <source>
        <dbReference type="ARBA" id="ARBA00023004"/>
    </source>
</evidence>
<dbReference type="GO" id="GO:0017000">
    <property type="term" value="P:antibiotic biosynthetic process"/>
    <property type="evidence" value="ECO:0007669"/>
    <property type="project" value="UniProtKB-ARBA"/>
</dbReference>
<dbReference type="GO" id="GO:0004497">
    <property type="term" value="F:monooxygenase activity"/>
    <property type="evidence" value="ECO:0007669"/>
    <property type="project" value="UniProtKB-KW"/>
</dbReference>
<proteinExistence type="inferred from homology"/>
<sequence>MTTLPMMPLPQERTHPFDPPPAYADLRDGERITRVATPTGLDAWLVSDYRTIREVLGDGRRFSTRAGMAAHVISGFDPNAPIGGFSQMDGPEHVRIRRNFAPQVTHARRLGEMEPMVARITDEAIDRMLASPEPFPLHREFSTAITTGVIAELIGVPPEKYHLLQDAAYTLFGTNTTPAQLQAALAPLFGYLMEQVARRRAAPGDDVLSRMIRHSADSDRPLTDEELVRMNAALLVAGFDTTASMITYGLVLLLGHRAYWETLCKDPALSAATGEELVRYLSAGVGLLRQAVEDTELHGQKIAAGDFVVVAIQAGNRDPELLPDADTFDPARRPGPHLGFGHGAHACVGQHIARMELAAVLGRLATRVPSLRLAVPLAEVDWKSDSVVRGPAELPVAWS</sequence>
<dbReference type="PANTHER" id="PTHR46696:SF1">
    <property type="entry name" value="CYTOCHROME P450 YJIB-RELATED"/>
    <property type="match status" value="1"/>
</dbReference>
<evidence type="ECO:0000256" key="4">
    <source>
        <dbReference type="ARBA" id="ARBA00023002"/>
    </source>
</evidence>
<dbReference type="AlphaFoldDB" id="A0AAE4A0D8"/>
<organism evidence="9 10">
    <name type="scientific">Catenuloplanes niger</name>
    <dbReference type="NCBI Taxonomy" id="587534"/>
    <lineage>
        <taxon>Bacteria</taxon>
        <taxon>Bacillati</taxon>
        <taxon>Actinomycetota</taxon>
        <taxon>Actinomycetes</taxon>
        <taxon>Micromonosporales</taxon>
        <taxon>Micromonosporaceae</taxon>
        <taxon>Catenuloplanes</taxon>
    </lineage>
</organism>
<keyword evidence="10" id="KW-1185">Reference proteome</keyword>
<protein>
    <submittedName>
        <fullName evidence="9">Cytochrome P450</fullName>
    </submittedName>
</protein>
<dbReference type="PANTHER" id="PTHR46696">
    <property type="entry name" value="P450, PUTATIVE (EUROFUNG)-RELATED"/>
    <property type="match status" value="1"/>
</dbReference>
<dbReference type="EMBL" id="JAVDYC010000001">
    <property type="protein sequence ID" value="MDR7327293.1"/>
    <property type="molecule type" value="Genomic_DNA"/>
</dbReference>
<evidence type="ECO:0000313" key="9">
    <source>
        <dbReference type="EMBL" id="MDR7327293.1"/>
    </source>
</evidence>
<dbReference type="InterPro" id="IPR002397">
    <property type="entry name" value="Cyt_P450_B"/>
</dbReference>
<dbReference type="RefSeq" id="WP_310424483.1">
    <property type="nucleotide sequence ID" value="NZ_JAVDYC010000001.1"/>
</dbReference>
<dbReference type="FunFam" id="1.10.630.10:FF:000018">
    <property type="entry name" value="Cytochrome P450 monooxygenase"/>
    <property type="match status" value="1"/>
</dbReference>
<dbReference type="GO" id="GO:0016705">
    <property type="term" value="F:oxidoreductase activity, acting on paired donors, with incorporation or reduction of molecular oxygen"/>
    <property type="evidence" value="ECO:0007669"/>
    <property type="project" value="InterPro"/>
</dbReference>
<dbReference type="Pfam" id="PF00067">
    <property type="entry name" value="p450"/>
    <property type="match status" value="1"/>
</dbReference>
<evidence type="ECO:0000256" key="2">
    <source>
        <dbReference type="ARBA" id="ARBA00022617"/>
    </source>
</evidence>
<keyword evidence="4 7" id="KW-0560">Oxidoreductase</keyword>
<evidence type="ECO:0000256" key="7">
    <source>
        <dbReference type="RuleBase" id="RU000461"/>
    </source>
</evidence>
<dbReference type="Proteomes" id="UP001183629">
    <property type="component" value="Unassembled WGS sequence"/>
</dbReference>
<dbReference type="InterPro" id="IPR017972">
    <property type="entry name" value="Cyt_P450_CS"/>
</dbReference>
<dbReference type="PRINTS" id="PR00359">
    <property type="entry name" value="BP450"/>
</dbReference>
<dbReference type="InterPro" id="IPR001128">
    <property type="entry name" value="Cyt_P450"/>
</dbReference>
<evidence type="ECO:0000313" key="10">
    <source>
        <dbReference type="Proteomes" id="UP001183629"/>
    </source>
</evidence>
<keyword evidence="2 7" id="KW-0349">Heme</keyword>
<reference evidence="9 10" key="1">
    <citation type="submission" date="2023-07" db="EMBL/GenBank/DDBJ databases">
        <title>Sequencing the genomes of 1000 actinobacteria strains.</title>
        <authorList>
            <person name="Klenk H.-P."/>
        </authorList>
    </citation>
    <scope>NUCLEOTIDE SEQUENCE [LARGE SCALE GENOMIC DNA]</scope>
    <source>
        <strain evidence="9 10">DSM 44711</strain>
    </source>
</reference>
<evidence type="ECO:0000256" key="8">
    <source>
        <dbReference type="SAM" id="MobiDB-lite"/>
    </source>
</evidence>
<dbReference type="PROSITE" id="PS00086">
    <property type="entry name" value="CYTOCHROME_P450"/>
    <property type="match status" value="1"/>
</dbReference>
<dbReference type="GO" id="GO:0005506">
    <property type="term" value="F:iron ion binding"/>
    <property type="evidence" value="ECO:0007669"/>
    <property type="project" value="InterPro"/>
</dbReference>
<keyword evidence="3 7" id="KW-0479">Metal-binding</keyword>
<evidence type="ECO:0000256" key="6">
    <source>
        <dbReference type="ARBA" id="ARBA00023033"/>
    </source>
</evidence>
<gene>
    <name evidence="9" type="ORF">J2S44_007543</name>
</gene>
<keyword evidence="6 7" id="KW-0503">Monooxygenase</keyword>
<dbReference type="SUPFAM" id="SSF48264">
    <property type="entry name" value="Cytochrome P450"/>
    <property type="match status" value="1"/>
</dbReference>
<evidence type="ECO:0000256" key="1">
    <source>
        <dbReference type="ARBA" id="ARBA00010617"/>
    </source>
</evidence>
<accession>A0AAE4A0D8</accession>
<keyword evidence="5 7" id="KW-0408">Iron</keyword>